<evidence type="ECO:0000256" key="4">
    <source>
        <dbReference type="SAM" id="Phobius"/>
    </source>
</evidence>
<dbReference type="OrthoDB" id="434800at2"/>
<evidence type="ECO:0000256" key="2">
    <source>
        <dbReference type="ARBA" id="ARBA00022737"/>
    </source>
</evidence>
<feature type="repeat" description="WD" evidence="3">
    <location>
        <begin position="597"/>
        <end position="638"/>
    </location>
</feature>
<dbReference type="PANTHER" id="PTHR44019:SF8">
    <property type="entry name" value="POC1 CENTRIOLAR PROTEIN HOMOLOG"/>
    <property type="match status" value="1"/>
</dbReference>
<dbReference type="InterPro" id="IPR036322">
    <property type="entry name" value="WD40_repeat_dom_sf"/>
</dbReference>
<dbReference type="PROSITE" id="PS50082">
    <property type="entry name" value="WD_REPEATS_2"/>
    <property type="match status" value="12"/>
</dbReference>
<feature type="repeat" description="WD" evidence="3">
    <location>
        <begin position="802"/>
        <end position="837"/>
    </location>
</feature>
<accession>A0A401IMX4</accession>
<keyword evidence="4" id="KW-0812">Transmembrane</keyword>
<sequence>MNQNLKQSYTYKVGGSLSFDHPTYVERKADKELLSALEAGKFCYIFNCRQMGKSSLRVRTMHQLQREGMSCASVDITSLGSDISQQQWYSGIITQLFLGFNLVGKVNLKVWLRERDELSGVQKFSHFLEEILLIHCPGEKIYIFIDEIDKVLSLNFSLDDFFTLIRFCYNQRAENAQFNRLVFALFGVATPSDLIRDKTQTPFNIGQPIELTGFTPEEISPLVSGLTPITDNPQEVLNAILDWTGGQPFLTQKVCQLLFNSLEKITAGQEIQFIKNIVESLIINHWESQDEPVHLKTIRDRLFRHEKRVGRLLGLYQHILQEGSVQADDSPEQTEIRLSGLVVKKDSKLFIYNRVYQEVFNQKWVSKQLENIRPYSESISAWITSNYEDNSRLLRGKALKDALVWALDKSLGNIDYQFLSASQNLDKREAEFNLATEKEANEILTQANQKAQRMIRLGIGVLIISLVGAVIAISQTRYAFEKQEEAQKGTQLEQTGDSAWRQFEFEQIEGLMSAIQAGQELKYLVKDQRFLQDYPATSPILALEQILDHIQQKNKLTGHRDTVNSVSFSPDGQLIATASNDGTVRLWNWQGNQLKLLTGHQKNVYSVAFSPNGQLIATASQDDTAKIWNREGKQLITLKGHYASVYSVTFSPDSQRIATTSRDNTAIVWDLQGHSLAILKGHQKSVDDVAFSPDGTLIATASRDGTVKVWNNQGRLLNTIRQDSLPFYSISFSPNGKQLAAAADDGTVRIWDQQGHPLLTLKGHQGLVNSVNFSRNGQWIVTAGNDGTARLWNVQGQTVAIFRGHQDPVYDVAISADSQRVATASGDGTVKLWQVKSPQQQGFDTFDNYVTSGDVSSKEKILAIASENGMVYLWNLEGKKLTQFQAHGSSINSLSFSPDGQTIATGASNGIVKLWDLQGKLLATLSDNFVQIYSLTFSGDGHWLAMATREGKVWLWNVQSIPPKLVKNFTAHEDTIYHLSFSSDQQFLATASGDGTAKLWDLQGHLKKEFSGHQDRVNWLSFSPDGHYLATASKDSTVKLWDIKGQLLRTLKSDLFPVSLVSFSPNGNYLATASRDGTIKLWDINGNLHTKMKGHQESIESLQFTPDSQQMITVARDGTVRIWTVQEEFARLNYLLNQGCKWLQDYVANRPQEKVKLSGCFD</sequence>
<keyword evidence="2" id="KW-0677">Repeat</keyword>
<gene>
    <name evidence="5" type="ORF">AsFPU1_4027</name>
</gene>
<dbReference type="InterPro" id="IPR020472">
    <property type="entry name" value="WD40_PAC1"/>
</dbReference>
<feature type="repeat" description="WD" evidence="3">
    <location>
        <begin position="1092"/>
        <end position="1126"/>
    </location>
</feature>
<dbReference type="AlphaFoldDB" id="A0A401IMX4"/>
<evidence type="ECO:0000256" key="1">
    <source>
        <dbReference type="ARBA" id="ARBA00022574"/>
    </source>
</evidence>
<dbReference type="Proteomes" id="UP000287247">
    <property type="component" value="Unassembled WGS sequence"/>
</dbReference>
<dbReference type="RefSeq" id="WP_124973763.1">
    <property type="nucleotide sequence ID" value="NZ_BDQK01000017.1"/>
</dbReference>
<dbReference type="SUPFAM" id="SSF52540">
    <property type="entry name" value="P-loop containing nucleoside triphosphate hydrolases"/>
    <property type="match status" value="1"/>
</dbReference>
<keyword evidence="4" id="KW-0472">Membrane</keyword>
<dbReference type="InterPro" id="IPR019775">
    <property type="entry name" value="WD40_repeat_CS"/>
</dbReference>
<dbReference type="CDD" id="cd00200">
    <property type="entry name" value="WD40"/>
    <property type="match status" value="2"/>
</dbReference>
<dbReference type="InterPro" id="IPR050505">
    <property type="entry name" value="WDR55/POC1"/>
</dbReference>
<feature type="repeat" description="WD" evidence="3">
    <location>
        <begin position="556"/>
        <end position="588"/>
    </location>
</feature>
<keyword evidence="4" id="KW-1133">Transmembrane helix</keyword>
<evidence type="ECO:0000256" key="3">
    <source>
        <dbReference type="PROSITE-ProRule" id="PRU00221"/>
    </source>
</evidence>
<feature type="repeat" description="WD" evidence="3">
    <location>
        <begin position="1010"/>
        <end position="1044"/>
    </location>
</feature>
<evidence type="ECO:0000313" key="5">
    <source>
        <dbReference type="EMBL" id="GBF82597.1"/>
    </source>
</evidence>
<feature type="repeat" description="WD" evidence="3">
    <location>
        <begin position="761"/>
        <end position="795"/>
    </location>
</feature>
<organism evidence="5 6">
    <name type="scientific">Aphanothece sacrum FPU1</name>
    <dbReference type="NCBI Taxonomy" id="1920663"/>
    <lineage>
        <taxon>Bacteria</taxon>
        <taxon>Bacillati</taxon>
        <taxon>Cyanobacteriota</taxon>
        <taxon>Cyanophyceae</taxon>
        <taxon>Oscillatoriophycideae</taxon>
        <taxon>Chroococcales</taxon>
        <taxon>Aphanothecaceae</taxon>
        <taxon>Aphanothece</taxon>
    </lineage>
</organism>
<reference evidence="6" key="1">
    <citation type="submission" date="2017-05" db="EMBL/GenBank/DDBJ databases">
        <title>Physiological properties and genetic analysis related to exopolysaccharide production of fresh-water unicellular cyanobacterium Aphanothece sacrum, Suizenji Nori, that has been cultured as a food source in Japan.</title>
        <authorList>
            <person name="Kanesaki Y."/>
            <person name="Yoshikawa S."/>
            <person name="Ohki K."/>
        </authorList>
    </citation>
    <scope>NUCLEOTIDE SEQUENCE [LARGE SCALE GENOMIC DNA]</scope>
    <source>
        <strain evidence="6">FPU1</strain>
    </source>
</reference>
<dbReference type="PROSITE" id="PS50294">
    <property type="entry name" value="WD_REPEATS_REGION"/>
    <property type="match status" value="12"/>
</dbReference>
<feature type="repeat" description="WD" evidence="3">
    <location>
        <begin position="679"/>
        <end position="711"/>
    </location>
</feature>
<feature type="repeat" description="WD" evidence="3">
    <location>
        <begin position="969"/>
        <end position="1003"/>
    </location>
</feature>
<dbReference type="Pfam" id="PF00400">
    <property type="entry name" value="WD40"/>
    <property type="match status" value="13"/>
</dbReference>
<evidence type="ECO:0000313" key="6">
    <source>
        <dbReference type="Proteomes" id="UP000287247"/>
    </source>
</evidence>
<dbReference type="Pfam" id="PF14516">
    <property type="entry name" value="AAA_35"/>
    <property type="match status" value="1"/>
</dbReference>
<dbReference type="Gene3D" id="2.130.10.10">
    <property type="entry name" value="YVTN repeat-like/Quinoprotein amine dehydrogenase"/>
    <property type="match status" value="5"/>
</dbReference>
<feature type="transmembrane region" description="Helical" evidence="4">
    <location>
        <begin position="454"/>
        <end position="473"/>
    </location>
</feature>
<feature type="repeat" description="WD" evidence="3">
    <location>
        <begin position="720"/>
        <end position="752"/>
    </location>
</feature>
<dbReference type="InterPro" id="IPR015943">
    <property type="entry name" value="WD40/YVTN_repeat-like_dom_sf"/>
</dbReference>
<feature type="repeat" description="WD" evidence="3">
    <location>
        <begin position="1051"/>
        <end position="1085"/>
    </location>
</feature>
<feature type="repeat" description="WD" evidence="3">
    <location>
        <begin position="884"/>
        <end position="918"/>
    </location>
</feature>
<proteinExistence type="predicted"/>
<comment type="caution">
    <text evidence="5">The sequence shown here is derived from an EMBL/GenBank/DDBJ whole genome shotgun (WGS) entry which is preliminary data.</text>
</comment>
<dbReference type="Gene3D" id="3.40.50.300">
    <property type="entry name" value="P-loop containing nucleotide triphosphate hydrolases"/>
    <property type="match status" value="1"/>
</dbReference>
<dbReference type="InterPro" id="IPR001680">
    <property type="entry name" value="WD40_rpt"/>
</dbReference>
<dbReference type="PRINTS" id="PR00320">
    <property type="entry name" value="GPROTEINBRPT"/>
</dbReference>
<dbReference type="InterPro" id="IPR027417">
    <property type="entry name" value="P-loop_NTPase"/>
</dbReference>
<keyword evidence="1 3" id="KW-0853">WD repeat</keyword>
<dbReference type="EMBL" id="BDQK01000017">
    <property type="protein sequence ID" value="GBF82597.1"/>
    <property type="molecule type" value="Genomic_DNA"/>
</dbReference>
<feature type="repeat" description="WD" evidence="3">
    <location>
        <begin position="638"/>
        <end position="672"/>
    </location>
</feature>
<dbReference type="SUPFAM" id="SSF50978">
    <property type="entry name" value="WD40 repeat-like"/>
    <property type="match status" value="2"/>
</dbReference>
<keyword evidence="6" id="KW-1185">Reference proteome</keyword>
<dbReference type="SMART" id="SM00320">
    <property type="entry name" value="WD40"/>
    <property type="match status" value="14"/>
</dbReference>
<name>A0A401IMX4_APHSA</name>
<dbReference type="PROSITE" id="PS00678">
    <property type="entry name" value="WD_REPEATS_1"/>
    <property type="match status" value="6"/>
</dbReference>
<protein>
    <submittedName>
        <fullName evidence="5">WD40 repeat-containing protein</fullName>
    </submittedName>
</protein>
<dbReference type="PANTHER" id="PTHR44019">
    <property type="entry name" value="WD REPEAT-CONTAINING PROTEIN 55"/>
    <property type="match status" value="1"/>
</dbReference>